<evidence type="ECO:0000313" key="5">
    <source>
        <dbReference type="Proteomes" id="UP000094243"/>
    </source>
</evidence>
<dbReference type="InterPro" id="IPR005693">
    <property type="entry name" value="Mce"/>
</dbReference>
<proteinExistence type="predicted"/>
<gene>
    <name evidence="4" type="ORF">BHQ17_06440</name>
</gene>
<dbReference type="InterPro" id="IPR052336">
    <property type="entry name" value="MlaD_Phospholipid_Transporter"/>
</dbReference>
<dbReference type="Proteomes" id="UP000094243">
    <property type="component" value="Unassembled WGS sequence"/>
</dbReference>
<dbReference type="RefSeq" id="WP_069404392.1">
    <property type="nucleotide sequence ID" value="NZ_MIGZ01000025.1"/>
</dbReference>
<sequence length="342" mass="36379">MKSNLRSAVWRLSIFTAVCIVGLSGLLVVFAELRFGDESSYRAEFTNVSGLERGDFVRVAGVEVGKVDDIAIMPNAVLDVSFTVIQSMELTRNTRAAIRYDNVLGDRYLALEQGTGHAPRLEPGQVIAVDHTRPALDLDALIGGFRPLFRALDPEQVNALAGQMIRAFQGEGATVGSLLAQTSALSHTLADRDELIGDFIDNLNTVMGTVSAESGQLGTAIDSVAQVVETLAGQKAGITNAVAHTNDAAATVADLLARARASVASTVRQADRTAGIVMADHEYLDNLLNTLPDAYQALARQGIYGDFFSFYLCDAVLKMNGKGGQPVYIKLAGQSTGRCAAK</sequence>
<dbReference type="PANTHER" id="PTHR33371:SF17">
    <property type="entry name" value="MCE-FAMILY PROTEIN MCE1B"/>
    <property type="match status" value="1"/>
</dbReference>
<keyword evidence="1" id="KW-0812">Transmembrane</keyword>
<evidence type="ECO:0000256" key="1">
    <source>
        <dbReference type="SAM" id="Phobius"/>
    </source>
</evidence>
<dbReference type="NCBIfam" id="TIGR00996">
    <property type="entry name" value="Mtu_fam_mce"/>
    <property type="match status" value="1"/>
</dbReference>
<keyword evidence="1" id="KW-1133">Transmembrane helix</keyword>
<organism evidence="4 5">
    <name type="scientific">Mycolicibacterium holsaticum</name>
    <dbReference type="NCBI Taxonomy" id="152142"/>
    <lineage>
        <taxon>Bacteria</taxon>
        <taxon>Bacillati</taxon>
        <taxon>Actinomycetota</taxon>
        <taxon>Actinomycetes</taxon>
        <taxon>Mycobacteriales</taxon>
        <taxon>Mycobacteriaceae</taxon>
        <taxon>Mycolicibacterium</taxon>
    </lineage>
</organism>
<dbReference type="GO" id="GO:0051701">
    <property type="term" value="P:biological process involved in interaction with host"/>
    <property type="evidence" value="ECO:0007669"/>
    <property type="project" value="TreeGrafter"/>
</dbReference>
<name>A0A1E3RZ31_9MYCO</name>
<dbReference type="AlphaFoldDB" id="A0A1E3RZ31"/>
<reference evidence="5" key="1">
    <citation type="submission" date="2016-09" db="EMBL/GenBank/DDBJ databases">
        <authorList>
            <person name="Greninger A.L."/>
            <person name="Jerome K.R."/>
            <person name="Mcnair B."/>
            <person name="Wallis C."/>
            <person name="Fang F."/>
        </authorList>
    </citation>
    <scope>NUCLEOTIDE SEQUENCE [LARGE SCALE GENOMIC DNA]</scope>
    <source>
        <strain evidence="5">M7</strain>
    </source>
</reference>
<comment type="caution">
    <text evidence="4">The sequence shown here is derived from an EMBL/GenBank/DDBJ whole genome shotgun (WGS) entry which is preliminary data.</text>
</comment>
<dbReference type="InterPro" id="IPR024516">
    <property type="entry name" value="Mce_C"/>
</dbReference>
<dbReference type="Pfam" id="PF02470">
    <property type="entry name" value="MlaD"/>
    <property type="match status" value="1"/>
</dbReference>
<dbReference type="Pfam" id="PF11887">
    <property type="entry name" value="Mce4_CUP1"/>
    <property type="match status" value="1"/>
</dbReference>
<evidence type="ECO:0000259" key="3">
    <source>
        <dbReference type="Pfam" id="PF11887"/>
    </source>
</evidence>
<dbReference type="EMBL" id="MIGZ01000025">
    <property type="protein sequence ID" value="ODQ95108.1"/>
    <property type="molecule type" value="Genomic_DNA"/>
</dbReference>
<keyword evidence="5" id="KW-1185">Reference proteome</keyword>
<dbReference type="OrthoDB" id="338143at2"/>
<dbReference type="InterPro" id="IPR003399">
    <property type="entry name" value="Mce/MlaD"/>
</dbReference>
<feature type="domain" description="Mce/MlaD" evidence="2">
    <location>
        <begin position="40"/>
        <end position="114"/>
    </location>
</feature>
<accession>A0A1E3RZ31</accession>
<feature type="transmembrane region" description="Helical" evidence="1">
    <location>
        <begin position="12"/>
        <end position="31"/>
    </location>
</feature>
<evidence type="ECO:0000259" key="2">
    <source>
        <dbReference type="Pfam" id="PF02470"/>
    </source>
</evidence>
<dbReference type="PANTHER" id="PTHR33371">
    <property type="entry name" value="INTERMEMBRANE PHOSPHOLIPID TRANSPORT SYSTEM BINDING PROTEIN MLAD-RELATED"/>
    <property type="match status" value="1"/>
</dbReference>
<feature type="domain" description="Mammalian cell entry C-terminal" evidence="3">
    <location>
        <begin position="119"/>
        <end position="333"/>
    </location>
</feature>
<evidence type="ECO:0000313" key="4">
    <source>
        <dbReference type="EMBL" id="ODQ95108.1"/>
    </source>
</evidence>
<dbReference type="GO" id="GO:0005576">
    <property type="term" value="C:extracellular region"/>
    <property type="evidence" value="ECO:0007669"/>
    <property type="project" value="TreeGrafter"/>
</dbReference>
<keyword evidence="1" id="KW-0472">Membrane</keyword>
<protein>
    <submittedName>
        <fullName evidence="4">Mammalian cell entry protein</fullName>
    </submittedName>
</protein>